<evidence type="ECO:0000256" key="1">
    <source>
        <dbReference type="ARBA" id="ARBA00004141"/>
    </source>
</evidence>
<dbReference type="InterPro" id="IPR052241">
    <property type="entry name" value="SLC66/Scramblase_ANY1"/>
</dbReference>
<keyword evidence="8" id="KW-1185">Reference proteome</keyword>
<evidence type="ECO:0000256" key="5">
    <source>
        <dbReference type="SAM" id="MobiDB-lite"/>
    </source>
</evidence>
<name>A0A9P7BHP2_9ASCO</name>
<gene>
    <name evidence="7" type="ORF">C6P40_003228</name>
</gene>
<evidence type="ECO:0000256" key="2">
    <source>
        <dbReference type="ARBA" id="ARBA00022692"/>
    </source>
</evidence>
<evidence type="ECO:0000256" key="3">
    <source>
        <dbReference type="ARBA" id="ARBA00022989"/>
    </source>
</evidence>
<feature type="transmembrane region" description="Helical" evidence="6">
    <location>
        <begin position="146"/>
        <end position="170"/>
    </location>
</feature>
<dbReference type="GO" id="GO:0005802">
    <property type="term" value="C:trans-Golgi network"/>
    <property type="evidence" value="ECO:0007669"/>
    <property type="project" value="TreeGrafter"/>
</dbReference>
<feature type="region of interest" description="Disordered" evidence="5">
    <location>
        <begin position="331"/>
        <end position="374"/>
    </location>
</feature>
<evidence type="ECO:0000256" key="6">
    <source>
        <dbReference type="SAM" id="Phobius"/>
    </source>
</evidence>
<comment type="caution">
    <text evidence="7">The sequence shown here is derived from an EMBL/GenBank/DDBJ whole genome shotgun (WGS) entry which is preliminary data.</text>
</comment>
<dbReference type="EMBL" id="PUHW01000036">
    <property type="protein sequence ID" value="KAG0690304.1"/>
    <property type="molecule type" value="Genomic_DNA"/>
</dbReference>
<organism evidence="7 8">
    <name type="scientific">Pichia californica</name>
    <dbReference type="NCBI Taxonomy" id="460514"/>
    <lineage>
        <taxon>Eukaryota</taxon>
        <taxon>Fungi</taxon>
        <taxon>Dikarya</taxon>
        <taxon>Ascomycota</taxon>
        <taxon>Saccharomycotina</taxon>
        <taxon>Pichiomycetes</taxon>
        <taxon>Pichiales</taxon>
        <taxon>Pichiaceae</taxon>
        <taxon>Pichia</taxon>
    </lineage>
</organism>
<dbReference type="PANTHER" id="PTHR14856">
    <property type="entry name" value="PQ-LOOP REPEAT-CONTAINING PROTEIN 1-LIKE PROTEIN"/>
    <property type="match status" value="1"/>
</dbReference>
<reference evidence="7" key="1">
    <citation type="submission" date="2020-11" db="EMBL/GenBank/DDBJ databases">
        <title>Kefir isolates.</title>
        <authorList>
            <person name="Marcisauskas S."/>
            <person name="Kim Y."/>
            <person name="Blasche S."/>
        </authorList>
    </citation>
    <scope>NUCLEOTIDE SEQUENCE</scope>
    <source>
        <strain evidence="7">Olga-1</strain>
    </source>
</reference>
<feature type="transmembrane region" description="Helical" evidence="6">
    <location>
        <begin position="12"/>
        <end position="34"/>
    </location>
</feature>
<feature type="transmembrane region" description="Helical" evidence="6">
    <location>
        <begin position="257"/>
        <end position="276"/>
    </location>
</feature>
<feature type="transmembrane region" description="Helical" evidence="6">
    <location>
        <begin position="46"/>
        <end position="66"/>
    </location>
</feature>
<dbReference type="GO" id="GO:0045332">
    <property type="term" value="P:phospholipid translocation"/>
    <property type="evidence" value="ECO:0007669"/>
    <property type="project" value="TreeGrafter"/>
</dbReference>
<dbReference type="InterPro" id="IPR006603">
    <property type="entry name" value="PQ-loop_rpt"/>
</dbReference>
<feature type="compositionally biased region" description="Low complexity" evidence="5">
    <location>
        <begin position="350"/>
        <end position="371"/>
    </location>
</feature>
<evidence type="ECO:0000256" key="4">
    <source>
        <dbReference type="ARBA" id="ARBA00023136"/>
    </source>
</evidence>
<dbReference type="Proteomes" id="UP000697127">
    <property type="component" value="Unassembled WGS sequence"/>
</dbReference>
<dbReference type="Gene3D" id="1.20.1280.290">
    <property type="match status" value="1"/>
</dbReference>
<dbReference type="AlphaFoldDB" id="A0A9P7BHP2"/>
<protein>
    <submittedName>
        <fullName evidence="7">Uncharacterized protein</fullName>
    </submittedName>
</protein>
<evidence type="ECO:0000313" key="8">
    <source>
        <dbReference type="Proteomes" id="UP000697127"/>
    </source>
</evidence>
<proteinExistence type="predicted"/>
<keyword evidence="3 6" id="KW-1133">Transmembrane helix</keyword>
<dbReference type="GO" id="GO:0005768">
    <property type="term" value="C:endosome"/>
    <property type="evidence" value="ECO:0007669"/>
    <property type="project" value="TreeGrafter"/>
</dbReference>
<dbReference type="GO" id="GO:0005829">
    <property type="term" value="C:cytosol"/>
    <property type="evidence" value="ECO:0007669"/>
    <property type="project" value="GOC"/>
</dbReference>
<keyword evidence="2 6" id="KW-0812">Transmembrane</keyword>
<feature type="transmembrane region" description="Helical" evidence="6">
    <location>
        <begin position="282"/>
        <end position="306"/>
    </location>
</feature>
<dbReference type="GO" id="GO:0016020">
    <property type="term" value="C:membrane"/>
    <property type="evidence" value="ECO:0007669"/>
    <property type="project" value="UniProtKB-SubCell"/>
</dbReference>
<comment type="subcellular location">
    <subcellularLocation>
        <location evidence="1">Membrane</location>
        <topology evidence="1">Multi-pass membrane protein</topology>
    </subcellularLocation>
</comment>
<dbReference type="GO" id="GO:0042147">
    <property type="term" value="P:retrograde transport, endosome to Golgi"/>
    <property type="evidence" value="ECO:0007669"/>
    <property type="project" value="TreeGrafter"/>
</dbReference>
<accession>A0A9P7BHP2</accession>
<sequence length="506" mass="57580">MAYIVIPPDFIPYVSTIVNIVISFTPLFSYGSTVLSIRRNKSSQGFSIDICGTMLVASILRIFYYFNDPFEVTLLRQCFVMVFIQTILLKVALKYRSEDAVHFEEYHGNWGKLYNQFININKEVIEDTLQQYNINDTYNDFQISTILLGIFVLIIRLIKIDIGLIFSLAIEIFKNILRLFDYHYTRPFHYWQWRKSLKFWQFLIGFISILSIIQIIFNGNEYLGIIFGSVSFMIESSLPLPQILLFQRLKHVENFKIILLFSWLGGDITKISYLFYGTENIGFIFVFAAFFQMSLNFIITYLYFYYKFNPGHSISNNGEFQMGYLPIAHTKTNSDNDNKNDNDYDDGGHDNNTITANDNSNSNSTSNNKFNINKDTRVSSDASSSYLYQTPSISSNTTMMSNIVSPLNGLSTMNSNSISEKRSISRASSIGVRNGIFGIKLGYEDNIDSNDGDDLAGDIDISGIIPKLNNNTGVVNNELKGLNGVDSDVDSLNEVVRSRAGTLNTR</sequence>
<feature type="transmembrane region" description="Helical" evidence="6">
    <location>
        <begin position="223"/>
        <end position="245"/>
    </location>
</feature>
<feature type="transmembrane region" description="Helical" evidence="6">
    <location>
        <begin position="199"/>
        <end position="217"/>
    </location>
</feature>
<feature type="compositionally biased region" description="Basic and acidic residues" evidence="5">
    <location>
        <begin position="332"/>
        <end position="349"/>
    </location>
</feature>
<dbReference type="Pfam" id="PF04193">
    <property type="entry name" value="PQ-loop"/>
    <property type="match status" value="1"/>
</dbReference>
<evidence type="ECO:0000313" key="7">
    <source>
        <dbReference type="EMBL" id="KAG0690304.1"/>
    </source>
</evidence>
<dbReference type="PANTHER" id="PTHR14856:SF9">
    <property type="entry name" value="PQ-LOOP REPEAT-CONTAINING PROTEIN 1"/>
    <property type="match status" value="1"/>
</dbReference>
<keyword evidence="4 6" id="KW-0472">Membrane</keyword>